<dbReference type="InterPro" id="IPR050091">
    <property type="entry name" value="PKS_NRPS_Biosynth_Enz"/>
</dbReference>
<dbReference type="InterPro" id="IPR049552">
    <property type="entry name" value="PKS_DH_N"/>
</dbReference>
<dbReference type="SUPFAM" id="SSF52151">
    <property type="entry name" value="FabD/lysophospholipase-like"/>
    <property type="match status" value="1"/>
</dbReference>
<dbReference type="InterPro" id="IPR006162">
    <property type="entry name" value="Ppantetheine_attach_site"/>
</dbReference>
<dbReference type="InterPro" id="IPR020845">
    <property type="entry name" value="AMP-binding_CS"/>
</dbReference>
<sequence length="2767" mass="293095">MSVGVYQTELRAWTHGGCLQALPGAPANLAAALRQAAQSGAGIFYAEDHRQQSYAELLQQASSIAGSLRAQGLRDGEPVVLQLDNAADVLPAVWACFLHGYTAVPVAPVAEFTNGHAEARRLRAAIDVLNDPLVVVPDDRLEEWRGRNVGSRVVSLRELRQDSAKERPKEPGPESPALLLLTSGSTGTPKGVPLTHANLLAMAAGTAQMNGFGAAHAALNWMPLDHAGALIFLSVMPVLLGASQVHIPTRRVVERPLLWLELIARHRAAISWAPNFAFSLINNAAEELQRAALDLSCLRFLVNAGEQVTARTALDFLTLLAPYGVPQDVLRPAFGMSETCSGITWSAGLTPACLAQEGSYVSLGRPIPGAEIRITCEDGAVLAEGEVGRLELRGASVITGYHANPAADAEAFTDDGWFRSGDLGFIRDGELYLTGREKEELAINGRKVPLHDVEASVAMVPGVMPAFTCAFGVRQADTDGLVVTFCAEERDQAAWPALVRAIRAHLVRDMRLSPVQVVPLAASDVPKSSIGKIQRRSLQASYMAGNFTEVTNRFDTAPGRAAAGTPLSAVEERVAAIWRAVLDLQHVGRDENFFDLGGHSLLLIKAQSMLEAAFGPVTLGDLFAHSTVAMQARFLSGTKEDVVPRPVRRSADGRRVDIAVIGMACRFPGADTIDEFWRNLRDGVESIRTFTAAEAVREGADPRSAQQPGYVAASPVLNDAAGFDATFFGLTDREAELMDPQHRLFLECCWEAMEDAGQDTLSAPGSVGVYAGASMNTYLLNNVLPARAGLDPQDDLRSVTLDSMGGFQLMVANDKDYLASRVSYKLNLRGPSINTQTACSTGLVVIHQAVQSLLAGECDMAIAGTSSVQAPQLAGHLHQEGMIVAPDGHCRAFDADARGTIFGSGVGAVVLKRLDDALAAGDRVLAVVKGTAVNNDGLRKVGYMAPSEAGESEVVRAALDVAGVPADSIGFVEAHGTGTEIGDPIEVASLTRAWRHDTTRTGFCALGSVKTNIGHLQISSGIAGFIKAVLVLQHRQIPPTLHYRRPNPAIAFERTPFFVNTEALHWVESETPRRAGVNSLGIGGTNAHVILEEAPARPRRAAGDTREWYLLPLSARSPAALAALLARYRDRLLADPALDCADLCYSAATGRHHFAHRFAAVFTGRDTLLAALDAALAGPPDTARAPVGDVAFLFTGQGAQHTGMALGLYREEPVFRDALDRCAALLRAEDGFDLPAALQGEALGETAQAQPALFAVEYALATLWQAWGLRPAALLGHSLGEYVAACLAGVFSLEDGLRLVAARARLMQALPRDGAMISLSADPDRVRAALAPYRDTVSVAALNGAASTVVSGRAADVAALAARLEADGVQGIALRTSHAFHSPLMRPMLEAFRAVLATVTLRPPSLPLVSNLTGAVETALFTEPDYWLRHVMEPVRFAQGVATLEALGCATLVEIGPRPVLAGLVRGSACVLPSLRPGVADARQMLESLAELYRRGLTVHWDALHDATLRQRVPLPSYPFQHRRYWIEPRPQAPQAQDAALHPLAHRRLRLPGLPHSVFETTLEARRLPLLEHHRVHGRVLVAGAGYLSMLLAGAALLTGREAQVLREVSFVEPLLLPEHGGWTVQMQFLPLPQGQEARLVGFDAAAEEGDHRLHVTATLAADVAPPPAPPDFAALRERCPRLLEAATLYARLADRHIALGPQFRWLERIWLGQDEAVFEVAPPSGEAVDPAFQLHPGLLDSLLQPALAVLAMGQGNDTYVPVALESFRFHARPAAFPLRGYVRRRGAAQDLADILVCDATDACVAEVHGFEFRRLDAGRVGAASPLDAALYAVAWDECPAPAAAAAEFPAPAVLMADDAVLRHGLDAPLAAVNSPRYQQQSEDLEALGLAYLVEAFKEVGALPQPGAWRGTEEIARRLALVPGQDRLLRRLLHILERHGRLLGRDGGWEALECPPALSSAAQRARVEARHGTAAEAELALLAACGTQLGAILRGEADPLEALFPGGDLGPATRLYQDSAGFGALNGLVANLVERLAQGLPAGRRLRILEVGAGTGATSHYVLRRLDAARVDYVFTDVSPLFLARARGKFAAWPGMDYRLLDIERDPAEQGIEPGSVDLVIAANVLHATRDLSETLAHVRRMLRPGGHLALLEVNEPTVPVDLTFGLLEGWWRFSDTALRPAYPLLSRRQWLALLRAQGFATAAAAPLEIPTPGGLQSVILAQADGVAPQRPGAWAVLGGAGPAGALATALAAAGAEARPMSEAALDAALVGGDALRGIVLVVTPGEAAAAACTAAIRLLRAQLRAGTSHPVHLVTRGALEDPAQATLQGLGRVLFAEHPDMAGNLIDRDPDEQGDTMAVLASLLLEGRAEDELALRGGRVLAARLRPLPAPRPASMPLRADGTYLITGGLGGIGLRLATALVARGARHLLLLGRGAPDAAAQAAIDALAARGVRVRTAQADVADAAALAAVLAQGEEEPPLRGVFHLAGVLHQGVLAQLSPDAFATATAAKIEGALHLDRLTRAAPLEHFVLFSSAAALLGLPGQGAYAAANAALDALARRRRAAGLPALSIGWGRWSEVGMVASDAVRLEAAGHGAIVPDAGLALLERISDGPAHQAVLPADWPRLLAGLPRRPTLLAELERPAPQPVFQPAPPAPAVPAGPAPGGMMGYLVAELQRITGAAMPPPATSTLLELGLDSLMSINLRNRIAREVGVNLPLGTLMDATLRQLAAELEARADLAGRIRMDAGPVPAEAGDAPMEEDILL</sequence>
<dbReference type="Pfam" id="PF02801">
    <property type="entry name" value="Ketoacyl-synt_C"/>
    <property type="match status" value="1"/>
</dbReference>
<dbReference type="InterPro" id="IPR036736">
    <property type="entry name" value="ACP-like_sf"/>
</dbReference>
<dbReference type="SUPFAM" id="SSF53335">
    <property type="entry name" value="S-adenosyl-L-methionine-dependent methyltransferases"/>
    <property type="match status" value="1"/>
</dbReference>
<dbReference type="SUPFAM" id="SSF51735">
    <property type="entry name" value="NAD(P)-binding Rossmann-fold domains"/>
    <property type="match status" value="2"/>
</dbReference>
<dbReference type="InterPro" id="IPR009081">
    <property type="entry name" value="PP-bd_ACP"/>
</dbReference>
<dbReference type="InterPro" id="IPR000873">
    <property type="entry name" value="AMP-dep_synth/lig_dom"/>
</dbReference>
<dbReference type="Pfam" id="PF00550">
    <property type="entry name" value="PP-binding"/>
    <property type="match status" value="2"/>
</dbReference>
<dbReference type="InterPro" id="IPR057326">
    <property type="entry name" value="KR_dom"/>
</dbReference>
<dbReference type="InterPro" id="IPR045851">
    <property type="entry name" value="AMP-bd_C_sf"/>
</dbReference>
<reference evidence="10 11" key="1">
    <citation type="submission" date="2018-10" db="EMBL/GenBank/DDBJ databases">
        <title>Roseomonas sp. nov., isolated from feces of Tibetan antelopes in the Qinghai-Tibet plateau, China.</title>
        <authorList>
            <person name="Tian Z."/>
        </authorList>
    </citation>
    <scope>NUCLEOTIDE SEQUENCE [LARGE SCALE GENOMIC DNA]</scope>
    <source>
        <strain evidence="10 11">Z23</strain>
    </source>
</reference>
<dbReference type="Pfam" id="PF00501">
    <property type="entry name" value="AMP-binding"/>
    <property type="match status" value="1"/>
</dbReference>
<dbReference type="InterPro" id="IPR016035">
    <property type="entry name" value="Acyl_Trfase/lysoPLipase"/>
</dbReference>
<dbReference type="Gene3D" id="3.40.47.10">
    <property type="match status" value="1"/>
</dbReference>
<comment type="caution">
    <text evidence="10">The sequence shown here is derived from an EMBL/GenBank/DDBJ whole genome shotgun (WGS) entry which is preliminary data.</text>
</comment>
<dbReference type="PROSITE" id="PS50075">
    <property type="entry name" value="CARRIER"/>
    <property type="match status" value="2"/>
</dbReference>
<dbReference type="InterPro" id="IPR032821">
    <property type="entry name" value="PKS_assoc"/>
</dbReference>
<evidence type="ECO:0000256" key="6">
    <source>
        <dbReference type="PROSITE-ProRule" id="PRU01363"/>
    </source>
</evidence>
<keyword evidence="5" id="KW-0511">Multifunctional enzyme</keyword>
<dbReference type="PROSITE" id="PS00455">
    <property type="entry name" value="AMP_BINDING"/>
    <property type="match status" value="1"/>
</dbReference>
<evidence type="ECO:0000256" key="1">
    <source>
        <dbReference type="ARBA" id="ARBA00022450"/>
    </source>
</evidence>
<evidence type="ECO:0000256" key="5">
    <source>
        <dbReference type="ARBA" id="ARBA00023268"/>
    </source>
</evidence>
<feature type="active site" description="Proton acceptor; for dehydratase activity" evidence="6">
    <location>
        <position position="1574"/>
    </location>
</feature>
<dbReference type="Gene3D" id="3.40.366.10">
    <property type="entry name" value="Malonyl-Coenzyme A Acyl Carrier Protein, domain 2"/>
    <property type="match status" value="1"/>
</dbReference>
<feature type="region of interest" description="C-terminal hotdog fold" evidence="6">
    <location>
        <begin position="1681"/>
        <end position="1822"/>
    </location>
</feature>
<dbReference type="SUPFAM" id="SSF55048">
    <property type="entry name" value="Probable ACP-binding domain of malonyl-CoA ACP transacylase"/>
    <property type="match status" value="1"/>
</dbReference>
<dbReference type="InterPro" id="IPR018201">
    <property type="entry name" value="Ketoacyl_synth_AS"/>
</dbReference>
<dbReference type="SUPFAM" id="SSF56801">
    <property type="entry name" value="Acetyl-CoA synthetase-like"/>
    <property type="match status" value="1"/>
</dbReference>
<evidence type="ECO:0000259" key="7">
    <source>
        <dbReference type="PROSITE" id="PS50075"/>
    </source>
</evidence>
<dbReference type="PROSITE" id="PS00606">
    <property type="entry name" value="KS3_1"/>
    <property type="match status" value="1"/>
</dbReference>
<name>A0ABX9VF37_9PROT</name>
<dbReference type="PROSITE" id="PS00012">
    <property type="entry name" value="PHOSPHOPANTETHEINE"/>
    <property type="match status" value="1"/>
</dbReference>
<dbReference type="Pfam" id="PF14765">
    <property type="entry name" value="PS-DH"/>
    <property type="match status" value="1"/>
</dbReference>
<keyword evidence="2" id="KW-0597">Phosphoprotein</keyword>
<dbReference type="SMART" id="SM00826">
    <property type="entry name" value="PKS_DH"/>
    <property type="match status" value="1"/>
</dbReference>
<dbReference type="Pfam" id="PF08659">
    <property type="entry name" value="KR"/>
    <property type="match status" value="1"/>
</dbReference>
<dbReference type="InterPro" id="IPR020807">
    <property type="entry name" value="PKS_DH"/>
</dbReference>
<dbReference type="InterPro" id="IPR042104">
    <property type="entry name" value="PKS_dehydratase_sf"/>
</dbReference>
<dbReference type="InterPro" id="IPR020806">
    <property type="entry name" value="PKS_PP-bd"/>
</dbReference>
<dbReference type="CDD" id="cd02440">
    <property type="entry name" value="AdoMet_MTases"/>
    <property type="match status" value="1"/>
</dbReference>
<dbReference type="InterPro" id="IPR049551">
    <property type="entry name" value="PKS_DH_C"/>
</dbReference>
<keyword evidence="3" id="KW-0808">Transferase</keyword>
<dbReference type="InterPro" id="IPR016036">
    <property type="entry name" value="Malonyl_transacylase_ACP-bd"/>
</dbReference>
<evidence type="ECO:0000256" key="2">
    <source>
        <dbReference type="ARBA" id="ARBA00022553"/>
    </source>
</evidence>
<dbReference type="Gene3D" id="3.40.50.720">
    <property type="entry name" value="NAD(P)-binding Rossmann-like Domain"/>
    <property type="match status" value="1"/>
</dbReference>
<evidence type="ECO:0000259" key="9">
    <source>
        <dbReference type="PROSITE" id="PS52019"/>
    </source>
</evidence>
<proteinExistence type="predicted"/>
<dbReference type="InterPro" id="IPR020841">
    <property type="entry name" value="PKS_Beta-ketoAc_synthase_dom"/>
</dbReference>
<dbReference type="SUPFAM" id="SSF53901">
    <property type="entry name" value="Thiolase-like"/>
    <property type="match status" value="1"/>
</dbReference>
<dbReference type="Gene3D" id="1.10.1200.10">
    <property type="entry name" value="ACP-like"/>
    <property type="match status" value="2"/>
</dbReference>
<feature type="region of interest" description="N-terminal hotdog fold" evidence="6">
    <location>
        <begin position="1542"/>
        <end position="1667"/>
    </location>
</feature>
<dbReference type="Gene3D" id="3.40.50.150">
    <property type="entry name" value="Vaccinia Virus protein VP39"/>
    <property type="match status" value="1"/>
</dbReference>
<evidence type="ECO:0000313" key="11">
    <source>
        <dbReference type="Proteomes" id="UP000274097"/>
    </source>
</evidence>
<feature type="domain" description="Ketosynthase family 3 (KS3)" evidence="8">
    <location>
        <begin position="655"/>
        <end position="1093"/>
    </location>
</feature>
<dbReference type="SMART" id="SM00822">
    <property type="entry name" value="PKS_KR"/>
    <property type="match status" value="1"/>
</dbReference>
<dbReference type="Gene3D" id="3.40.50.12780">
    <property type="entry name" value="N-terminal domain of ligase-like"/>
    <property type="match status" value="1"/>
</dbReference>
<dbReference type="InterPro" id="IPR001227">
    <property type="entry name" value="Ac_transferase_dom_sf"/>
</dbReference>
<dbReference type="Pfam" id="PF16197">
    <property type="entry name" value="KAsynt_C_assoc"/>
    <property type="match status" value="1"/>
</dbReference>
<feature type="domain" description="PKS/mFAS DH" evidence="9">
    <location>
        <begin position="1542"/>
        <end position="1822"/>
    </location>
</feature>
<dbReference type="InterPro" id="IPR016039">
    <property type="entry name" value="Thiolase-like"/>
</dbReference>
<dbReference type="InterPro" id="IPR036291">
    <property type="entry name" value="NAD(P)-bd_dom_sf"/>
</dbReference>
<dbReference type="Pfam" id="PF00698">
    <property type="entry name" value="Acyl_transf_1"/>
    <property type="match status" value="1"/>
</dbReference>
<dbReference type="Pfam" id="PF00109">
    <property type="entry name" value="ketoacyl-synt"/>
    <property type="match status" value="1"/>
</dbReference>
<dbReference type="SMART" id="SM00827">
    <property type="entry name" value="PKS_AT"/>
    <property type="match status" value="1"/>
</dbReference>
<dbReference type="PANTHER" id="PTHR43775">
    <property type="entry name" value="FATTY ACID SYNTHASE"/>
    <property type="match status" value="1"/>
</dbReference>
<feature type="domain" description="Carrier" evidence="7">
    <location>
        <begin position="565"/>
        <end position="639"/>
    </location>
</feature>
<dbReference type="Gene3D" id="3.30.70.3290">
    <property type="match status" value="1"/>
</dbReference>
<dbReference type="PANTHER" id="PTHR43775:SF51">
    <property type="entry name" value="INACTIVE PHENOLPHTHIOCEROL SYNTHESIS POLYKETIDE SYNTHASE TYPE I PKS1-RELATED"/>
    <property type="match status" value="1"/>
</dbReference>
<dbReference type="Proteomes" id="UP000274097">
    <property type="component" value="Unassembled WGS sequence"/>
</dbReference>
<feature type="active site" description="Proton donor; for dehydratase activity" evidence="6">
    <location>
        <position position="1741"/>
    </location>
</feature>
<dbReference type="InterPro" id="IPR013968">
    <property type="entry name" value="PKS_KR"/>
</dbReference>
<evidence type="ECO:0000313" key="10">
    <source>
        <dbReference type="EMBL" id="RMI17544.1"/>
    </source>
</evidence>
<dbReference type="Pfam" id="PF08242">
    <property type="entry name" value="Methyltransf_12"/>
    <property type="match status" value="1"/>
</dbReference>
<dbReference type="SUPFAM" id="SSF47336">
    <property type="entry name" value="ACP-like"/>
    <property type="match status" value="2"/>
</dbReference>
<protein>
    <submittedName>
        <fullName evidence="10">SDR family NAD(P)-dependent oxidoreductase</fullName>
    </submittedName>
</protein>
<dbReference type="SMART" id="SM00823">
    <property type="entry name" value="PKS_PP"/>
    <property type="match status" value="2"/>
</dbReference>
<dbReference type="Gene3D" id="3.30.300.30">
    <property type="match status" value="1"/>
</dbReference>
<evidence type="ECO:0000256" key="4">
    <source>
        <dbReference type="ARBA" id="ARBA00022737"/>
    </source>
</evidence>
<dbReference type="InterPro" id="IPR049900">
    <property type="entry name" value="PKS_mFAS_DH"/>
</dbReference>
<dbReference type="InterPro" id="IPR029063">
    <property type="entry name" value="SAM-dependent_MTases_sf"/>
</dbReference>
<dbReference type="InterPro" id="IPR014043">
    <property type="entry name" value="Acyl_transferase_dom"/>
</dbReference>
<dbReference type="SMART" id="SM00825">
    <property type="entry name" value="PKS_KS"/>
    <property type="match status" value="1"/>
</dbReference>
<dbReference type="InterPro" id="IPR014031">
    <property type="entry name" value="Ketoacyl_synth_C"/>
</dbReference>
<dbReference type="PROSITE" id="PS52019">
    <property type="entry name" value="PKS_MFAS_DH"/>
    <property type="match status" value="1"/>
</dbReference>
<evidence type="ECO:0000256" key="3">
    <source>
        <dbReference type="ARBA" id="ARBA00022679"/>
    </source>
</evidence>
<dbReference type="InterPro" id="IPR042099">
    <property type="entry name" value="ANL_N_sf"/>
</dbReference>
<dbReference type="InterPro" id="IPR013217">
    <property type="entry name" value="Methyltransf_12"/>
</dbReference>
<evidence type="ECO:0000259" key="8">
    <source>
        <dbReference type="PROSITE" id="PS52004"/>
    </source>
</evidence>
<dbReference type="PROSITE" id="PS52004">
    <property type="entry name" value="KS3_2"/>
    <property type="match status" value="1"/>
</dbReference>
<gene>
    <name evidence="10" type="ORF">EBE87_22055</name>
</gene>
<dbReference type="CDD" id="cd00833">
    <property type="entry name" value="PKS"/>
    <property type="match status" value="1"/>
</dbReference>
<keyword evidence="1" id="KW-0596">Phosphopantetheine</keyword>
<keyword evidence="4" id="KW-0677">Repeat</keyword>
<dbReference type="EMBL" id="RFLX01000026">
    <property type="protein sequence ID" value="RMI17544.1"/>
    <property type="molecule type" value="Genomic_DNA"/>
</dbReference>
<dbReference type="Pfam" id="PF21089">
    <property type="entry name" value="PKS_DH_N"/>
    <property type="match status" value="1"/>
</dbReference>
<organism evidence="10 11">
    <name type="scientific">Teichococcus wenyumeiae</name>
    <dbReference type="NCBI Taxonomy" id="2478470"/>
    <lineage>
        <taxon>Bacteria</taxon>
        <taxon>Pseudomonadati</taxon>
        <taxon>Pseudomonadota</taxon>
        <taxon>Alphaproteobacteria</taxon>
        <taxon>Acetobacterales</taxon>
        <taxon>Roseomonadaceae</taxon>
        <taxon>Roseomonas</taxon>
    </lineage>
</organism>
<accession>A0ABX9VF37</accession>
<feature type="domain" description="Carrier" evidence="7">
    <location>
        <begin position="2664"/>
        <end position="2740"/>
    </location>
</feature>
<dbReference type="Gene3D" id="3.10.129.110">
    <property type="entry name" value="Polyketide synthase dehydratase"/>
    <property type="match status" value="1"/>
</dbReference>
<keyword evidence="11" id="KW-1185">Reference proteome</keyword>
<dbReference type="InterPro" id="IPR014030">
    <property type="entry name" value="Ketoacyl_synth_N"/>
</dbReference>